<dbReference type="InterPro" id="IPR027417">
    <property type="entry name" value="P-loop_NTPase"/>
</dbReference>
<accession>A0A6M3KE03</accession>
<dbReference type="AlphaFoldDB" id="A0A6M3KE03"/>
<name>A0A6M3KE03_9ZZZZ</name>
<dbReference type="Gene3D" id="3.40.50.300">
    <property type="entry name" value="P-loop containing nucleotide triphosphate hydrolases"/>
    <property type="match status" value="1"/>
</dbReference>
<dbReference type="GO" id="GO:0016740">
    <property type="term" value="F:transferase activity"/>
    <property type="evidence" value="ECO:0007669"/>
    <property type="project" value="UniProtKB-KW"/>
</dbReference>
<keyword evidence="1" id="KW-0808">Transferase</keyword>
<organism evidence="1">
    <name type="scientific">viral metagenome</name>
    <dbReference type="NCBI Taxonomy" id="1070528"/>
    <lineage>
        <taxon>unclassified sequences</taxon>
        <taxon>metagenomes</taxon>
        <taxon>organismal metagenomes</taxon>
    </lineage>
</organism>
<dbReference type="EMBL" id="MT142408">
    <property type="protein sequence ID" value="QJA80129.1"/>
    <property type="molecule type" value="Genomic_DNA"/>
</dbReference>
<evidence type="ECO:0000313" key="1">
    <source>
        <dbReference type="EMBL" id="QJA80129.1"/>
    </source>
</evidence>
<dbReference type="SUPFAM" id="SSF52540">
    <property type="entry name" value="P-loop containing nucleoside triphosphate hydrolases"/>
    <property type="match status" value="1"/>
</dbReference>
<gene>
    <name evidence="1" type="ORF">MM415A00773_0004</name>
    <name evidence="2" type="ORF">TM448B01359_0004</name>
</gene>
<reference evidence="1" key="1">
    <citation type="submission" date="2020-03" db="EMBL/GenBank/DDBJ databases">
        <title>The deep terrestrial virosphere.</title>
        <authorList>
            <person name="Holmfeldt K."/>
            <person name="Nilsson E."/>
            <person name="Simone D."/>
            <person name="Lopez-Fernandez M."/>
            <person name="Wu X."/>
            <person name="de Brujin I."/>
            <person name="Lundin D."/>
            <person name="Andersson A."/>
            <person name="Bertilsson S."/>
            <person name="Dopson M."/>
        </authorList>
    </citation>
    <scope>NUCLEOTIDE SEQUENCE</scope>
    <source>
        <strain evidence="1">MM415A00773</strain>
        <strain evidence="2">TM448B01359</strain>
    </source>
</reference>
<evidence type="ECO:0000313" key="2">
    <source>
        <dbReference type="EMBL" id="QJH98630.1"/>
    </source>
</evidence>
<sequence>MVVVTGMPDSGTSFLSVLVNNLGLSLGDPDRIKGKSEYHPWGCGENLDMLFTTWRLLDKKNRGFPHVRYLAPDTLPEMPLGEEECRAAKEEMEGIIAEQGIELAKDASAPWTYKAFPDDAKYIVISRNWRMMHRDFLGFLGYTEGEIGSLQSAWVKWHRVCLGGIKSEREWLQLEYEEFQSAFSFQVVKICNFLRIGGPKSMDELYTLYCPREGRQA</sequence>
<dbReference type="EMBL" id="MT144744">
    <property type="protein sequence ID" value="QJH98630.1"/>
    <property type="molecule type" value="Genomic_DNA"/>
</dbReference>
<proteinExistence type="predicted"/>
<protein>
    <submittedName>
        <fullName evidence="1">Putative sulfotransferase domain contining protein</fullName>
    </submittedName>
</protein>